<sequence length="87" mass="10084">MHTHLQWSESTWNSEFNYFIVCYIDGDLYPIITLYKWCPGLLVTKCTECTKFTESTIDCNSLLNDQFCVLVADSYSAPNWETIGEEP</sequence>
<evidence type="ECO:0000313" key="2">
    <source>
        <dbReference type="WBParaSite" id="Hba_21207"/>
    </source>
</evidence>
<organism evidence="1 2">
    <name type="scientific">Heterorhabditis bacteriophora</name>
    <name type="common">Entomopathogenic nematode worm</name>
    <dbReference type="NCBI Taxonomy" id="37862"/>
    <lineage>
        <taxon>Eukaryota</taxon>
        <taxon>Metazoa</taxon>
        <taxon>Ecdysozoa</taxon>
        <taxon>Nematoda</taxon>
        <taxon>Chromadorea</taxon>
        <taxon>Rhabditida</taxon>
        <taxon>Rhabditina</taxon>
        <taxon>Rhabditomorpha</taxon>
        <taxon>Strongyloidea</taxon>
        <taxon>Heterorhabditidae</taxon>
        <taxon>Heterorhabditis</taxon>
    </lineage>
</organism>
<name>A0A1I7XV47_HETBA</name>
<evidence type="ECO:0000313" key="1">
    <source>
        <dbReference type="Proteomes" id="UP000095283"/>
    </source>
</evidence>
<proteinExistence type="predicted"/>
<protein>
    <submittedName>
        <fullName evidence="2">Apple domain-containing protein</fullName>
    </submittedName>
</protein>
<dbReference type="WBParaSite" id="Hba_21207">
    <property type="protein sequence ID" value="Hba_21207"/>
    <property type="gene ID" value="Hba_21207"/>
</dbReference>
<keyword evidence="1" id="KW-1185">Reference proteome</keyword>
<dbReference type="Proteomes" id="UP000095283">
    <property type="component" value="Unplaced"/>
</dbReference>
<accession>A0A1I7XV47</accession>
<reference evidence="2" key="1">
    <citation type="submission" date="2016-11" db="UniProtKB">
        <authorList>
            <consortium name="WormBaseParasite"/>
        </authorList>
    </citation>
    <scope>IDENTIFICATION</scope>
</reference>
<dbReference type="AlphaFoldDB" id="A0A1I7XV47"/>